<dbReference type="GO" id="GO:0020037">
    <property type="term" value="F:heme binding"/>
    <property type="evidence" value="ECO:0007669"/>
    <property type="project" value="InterPro"/>
</dbReference>
<keyword evidence="6" id="KW-0408">Iron</keyword>
<dbReference type="SUPFAM" id="SSF48264">
    <property type="entry name" value="Cytochrome P450"/>
    <property type="match status" value="1"/>
</dbReference>
<evidence type="ECO:0000256" key="4">
    <source>
        <dbReference type="ARBA" id="ARBA00022723"/>
    </source>
</evidence>
<dbReference type="PRINTS" id="PR00385">
    <property type="entry name" value="P450"/>
</dbReference>
<dbReference type="STRING" id="154538.A0A1M2VRY6"/>
<dbReference type="GO" id="GO:0016705">
    <property type="term" value="F:oxidoreductase activity, acting on paired donors, with incorporation or reduction of molecular oxygen"/>
    <property type="evidence" value="ECO:0007669"/>
    <property type="project" value="InterPro"/>
</dbReference>
<dbReference type="PROSITE" id="PS50042">
    <property type="entry name" value="CNMP_BINDING_3"/>
    <property type="match status" value="1"/>
</dbReference>
<evidence type="ECO:0000313" key="10">
    <source>
        <dbReference type="Proteomes" id="UP000184267"/>
    </source>
</evidence>
<keyword evidence="7" id="KW-0503">Monooxygenase</keyword>
<dbReference type="InterPro" id="IPR050121">
    <property type="entry name" value="Cytochrome_P450_monoxygenase"/>
</dbReference>
<reference evidence="9 10" key="1">
    <citation type="submission" date="2016-10" db="EMBL/GenBank/DDBJ databases">
        <title>Genome sequence of the basidiomycete white-rot fungus Trametes pubescens.</title>
        <authorList>
            <person name="Makela M.R."/>
            <person name="Granchi Z."/>
            <person name="Peng M."/>
            <person name="De Vries R.P."/>
            <person name="Grigoriev I."/>
            <person name="Riley R."/>
            <person name="Hilden K."/>
        </authorList>
    </citation>
    <scope>NUCLEOTIDE SEQUENCE [LARGE SCALE GENOMIC DNA]</scope>
    <source>
        <strain evidence="9 10">FBCC735</strain>
    </source>
</reference>
<dbReference type="Gene3D" id="1.10.630.10">
    <property type="entry name" value="Cytochrome P450"/>
    <property type="match status" value="1"/>
</dbReference>
<dbReference type="PANTHER" id="PTHR24305:SF187">
    <property type="entry name" value="P450, PUTATIVE (EUROFUNG)-RELATED"/>
    <property type="match status" value="1"/>
</dbReference>
<proteinExistence type="inferred from homology"/>
<comment type="pathway">
    <text evidence="2">Secondary metabolite biosynthesis.</text>
</comment>
<evidence type="ECO:0000256" key="3">
    <source>
        <dbReference type="ARBA" id="ARBA00010617"/>
    </source>
</evidence>
<comment type="caution">
    <text evidence="9">The sequence shown here is derived from an EMBL/GenBank/DDBJ whole genome shotgun (WGS) entry which is preliminary data.</text>
</comment>
<dbReference type="InterPro" id="IPR000595">
    <property type="entry name" value="cNMP-bd_dom"/>
</dbReference>
<evidence type="ECO:0000256" key="6">
    <source>
        <dbReference type="ARBA" id="ARBA00023004"/>
    </source>
</evidence>
<keyword evidence="5" id="KW-0560">Oxidoreductase</keyword>
<dbReference type="Pfam" id="PF00067">
    <property type="entry name" value="p450"/>
    <property type="match status" value="1"/>
</dbReference>
<dbReference type="PANTHER" id="PTHR24305">
    <property type="entry name" value="CYTOCHROME P450"/>
    <property type="match status" value="1"/>
</dbReference>
<organism evidence="9 10">
    <name type="scientific">Trametes pubescens</name>
    <name type="common">White-rot fungus</name>
    <dbReference type="NCBI Taxonomy" id="154538"/>
    <lineage>
        <taxon>Eukaryota</taxon>
        <taxon>Fungi</taxon>
        <taxon>Dikarya</taxon>
        <taxon>Basidiomycota</taxon>
        <taxon>Agaricomycotina</taxon>
        <taxon>Agaricomycetes</taxon>
        <taxon>Polyporales</taxon>
        <taxon>Polyporaceae</taxon>
        <taxon>Trametes</taxon>
    </lineage>
</organism>
<evidence type="ECO:0000313" key="9">
    <source>
        <dbReference type="EMBL" id="OJT10336.1"/>
    </source>
</evidence>
<dbReference type="InterPro" id="IPR036396">
    <property type="entry name" value="Cyt_P450_sf"/>
</dbReference>
<evidence type="ECO:0000256" key="2">
    <source>
        <dbReference type="ARBA" id="ARBA00005179"/>
    </source>
</evidence>
<dbReference type="OMA" id="LEHADIW"/>
<dbReference type="OrthoDB" id="6692864at2759"/>
<sequence length="266" mass="29470">MAFSNSLSLIAERNPIEHARRRKPWNRAFNASALKGYEEIIAKRANTLAEALAAQKDEIDLGKWFAYFIYDLMSDMTFGGGSEMIRDGSSGSTWHVLEEGIVYFHAFGQIPWASLYLRRIPAIARTTQRLVARGRGLAIQRVNNGSLSRDLFYYLNNEDGAETVTPPFAETVSNGVLAMIAGSDTTTSVLSTLFYLILADRAVYERLQAEVDRYFPLGEDPLDTKHHASMPFLNAVINESLRLYPVVADGSQRRVPKGSGGRAAGS</sequence>
<dbReference type="InterPro" id="IPR001128">
    <property type="entry name" value="Cyt_P450"/>
</dbReference>
<evidence type="ECO:0000256" key="1">
    <source>
        <dbReference type="ARBA" id="ARBA00001971"/>
    </source>
</evidence>
<dbReference type="Proteomes" id="UP000184267">
    <property type="component" value="Unassembled WGS sequence"/>
</dbReference>
<dbReference type="AlphaFoldDB" id="A0A1M2VRY6"/>
<protein>
    <submittedName>
        <fullName evidence="9">Cytochrome P450 67</fullName>
    </submittedName>
</protein>
<keyword evidence="10" id="KW-1185">Reference proteome</keyword>
<dbReference type="EMBL" id="MNAD01000788">
    <property type="protein sequence ID" value="OJT10336.1"/>
    <property type="molecule type" value="Genomic_DNA"/>
</dbReference>
<name>A0A1M2VRY6_TRAPU</name>
<feature type="domain" description="Cyclic nucleotide-binding" evidence="8">
    <location>
        <begin position="69"/>
        <end position="102"/>
    </location>
</feature>
<gene>
    <name evidence="9" type="ORF">TRAPUB_13141</name>
</gene>
<keyword evidence="4" id="KW-0479">Metal-binding</keyword>
<evidence type="ECO:0000256" key="5">
    <source>
        <dbReference type="ARBA" id="ARBA00023002"/>
    </source>
</evidence>
<accession>A0A1M2VRY6</accession>
<comment type="similarity">
    <text evidence="3">Belongs to the cytochrome P450 family.</text>
</comment>
<comment type="cofactor">
    <cofactor evidence="1">
        <name>heme</name>
        <dbReference type="ChEBI" id="CHEBI:30413"/>
    </cofactor>
</comment>
<evidence type="ECO:0000259" key="8">
    <source>
        <dbReference type="PROSITE" id="PS50042"/>
    </source>
</evidence>
<dbReference type="GO" id="GO:0005506">
    <property type="term" value="F:iron ion binding"/>
    <property type="evidence" value="ECO:0007669"/>
    <property type="project" value="InterPro"/>
</dbReference>
<evidence type="ECO:0000256" key="7">
    <source>
        <dbReference type="ARBA" id="ARBA00023033"/>
    </source>
</evidence>
<dbReference type="GO" id="GO:0004497">
    <property type="term" value="F:monooxygenase activity"/>
    <property type="evidence" value="ECO:0007669"/>
    <property type="project" value="UniProtKB-KW"/>
</dbReference>